<proteinExistence type="predicted"/>
<dbReference type="OrthoDB" id="6045127at2"/>
<sequence length="282" mass="31221">MALSGTRVFQGGAESVRRIGRHLQILTMSVMFRSTINAVIREEALSATEVYERMSALADSLSSVHPLLRAWVEPPRRGDPGAVELADASRFKRRIERNAAEDAHSYPTLPTAGGAEASLRNARTDADWAKAGRTIISYTPWCGRLELDIKDPVGAFGERLAPVVVRGCIAALAETLDTSFIAADVYAWRQNEEGYDTYALDHRLFPHRRWLGWMGFVPELVPHRYLPEAAAVHVVTGRGTIIVSVEGCLDLRNRAHLRQVHEVEARMAQLGLLDVTDATLLD</sequence>
<feature type="domain" description="Immunity protein 52" evidence="1">
    <location>
        <begin position="50"/>
        <end position="274"/>
    </location>
</feature>
<gene>
    <name evidence="2" type="ORF">E5352_06590</name>
</gene>
<reference evidence="2 3" key="1">
    <citation type="submission" date="2019-04" db="EMBL/GenBank/DDBJ databases">
        <title>Microbes associate with the intestines of laboratory mice.</title>
        <authorList>
            <person name="Navarre W."/>
            <person name="Wong E."/>
            <person name="Huang K."/>
            <person name="Tropini C."/>
            <person name="Ng K."/>
            <person name="Yu B."/>
        </authorList>
    </citation>
    <scope>NUCLEOTIDE SEQUENCE [LARGE SCALE GENOMIC DNA]</scope>
    <source>
        <strain evidence="2 3">NM62_B4-13</strain>
    </source>
</reference>
<accession>A0A4S2D1X1</accession>
<dbReference type="Proteomes" id="UP000306631">
    <property type="component" value="Unassembled WGS sequence"/>
</dbReference>
<dbReference type="AlphaFoldDB" id="A0A4S2D1X1"/>
<name>A0A4S2D1X1_STEMA</name>
<organism evidence="2 3">
    <name type="scientific">Stenotrophomonas maltophilia</name>
    <name type="common">Pseudomonas maltophilia</name>
    <name type="synonym">Xanthomonas maltophilia</name>
    <dbReference type="NCBI Taxonomy" id="40324"/>
    <lineage>
        <taxon>Bacteria</taxon>
        <taxon>Pseudomonadati</taxon>
        <taxon>Pseudomonadota</taxon>
        <taxon>Gammaproteobacteria</taxon>
        <taxon>Lysobacterales</taxon>
        <taxon>Lysobacteraceae</taxon>
        <taxon>Stenotrophomonas</taxon>
        <taxon>Stenotrophomonas maltophilia group</taxon>
    </lineage>
</organism>
<dbReference type="EMBL" id="SRYW01000004">
    <property type="protein sequence ID" value="TGY35379.1"/>
    <property type="molecule type" value="Genomic_DNA"/>
</dbReference>
<evidence type="ECO:0000259" key="1">
    <source>
        <dbReference type="Pfam" id="PF15579"/>
    </source>
</evidence>
<evidence type="ECO:0000313" key="2">
    <source>
        <dbReference type="EMBL" id="TGY35379.1"/>
    </source>
</evidence>
<dbReference type="Pfam" id="PF15579">
    <property type="entry name" value="Imm52"/>
    <property type="match status" value="1"/>
</dbReference>
<evidence type="ECO:0000313" key="3">
    <source>
        <dbReference type="Proteomes" id="UP000306631"/>
    </source>
</evidence>
<protein>
    <recommendedName>
        <fullName evidence="1">Immunity protein 52 domain-containing protein</fullName>
    </recommendedName>
</protein>
<dbReference type="InterPro" id="IPR028969">
    <property type="entry name" value="Imm52"/>
</dbReference>
<comment type="caution">
    <text evidence="2">The sequence shown here is derived from an EMBL/GenBank/DDBJ whole genome shotgun (WGS) entry which is preliminary data.</text>
</comment>